<gene>
    <name evidence="1" type="ORF">P3G67_30110</name>
</gene>
<evidence type="ECO:0000313" key="2">
    <source>
        <dbReference type="Proteomes" id="UP001216579"/>
    </source>
</evidence>
<keyword evidence="2" id="KW-1185">Reference proteome</keyword>
<dbReference type="EMBL" id="JARJBC010000026">
    <property type="protein sequence ID" value="MDF3293390.1"/>
    <property type="molecule type" value="Genomic_DNA"/>
</dbReference>
<protein>
    <submittedName>
        <fullName evidence="1">Uncharacterized protein</fullName>
    </submittedName>
</protein>
<accession>A0ABT5ZU85</accession>
<name>A0ABT5ZU85_9ACTN</name>
<organism evidence="1 2">
    <name type="scientific">Streptomyces silvisoli</name>
    <dbReference type="NCBI Taxonomy" id="3034235"/>
    <lineage>
        <taxon>Bacteria</taxon>
        <taxon>Bacillati</taxon>
        <taxon>Actinomycetota</taxon>
        <taxon>Actinomycetes</taxon>
        <taxon>Kitasatosporales</taxon>
        <taxon>Streptomycetaceae</taxon>
        <taxon>Streptomyces</taxon>
    </lineage>
</organism>
<reference evidence="1 2" key="1">
    <citation type="submission" date="2023-03" db="EMBL/GenBank/DDBJ databases">
        <title>Draft genome sequence of Streptomyces sp. RB6PN23 isolated from peat swamp forest in Thailand.</title>
        <authorList>
            <person name="Klaysubun C."/>
            <person name="Duangmal K."/>
        </authorList>
    </citation>
    <scope>NUCLEOTIDE SEQUENCE [LARGE SCALE GENOMIC DNA]</scope>
    <source>
        <strain evidence="1 2">RB6PN23</strain>
    </source>
</reference>
<dbReference type="RefSeq" id="WP_276096320.1">
    <property type="nucleotide sequence ID" value="NZ_JARJBC010000026.1"/>
</dbReference>
<evidence type="ECO:0000313" key="1">
    <source>
        <dbReference type="EMBL" id="MDF3293390.1"/>
    </source>
</evidence>
<sequence>MIFLLLSGRSEDYGASVDRLRRVAVMLALGEQPVEELPTIAAESLEDGLDTPGLRELAGLSRRDHPADIRALFAQAMEELGSPVPDTEEAWRQRMLWAARAMVAGTLRPYNASNEIYWCACHLERTDTVTGLVDQFTGLWSTWEDWPDERAAIERDMLQAAAELLHRYGSQPPK</sequence>
<comment type="caution">
    <text evidence="1">The sequence shown here is derived from an EMBL/GenBank/DDBJ whole genome shotgun (WGS) entry which is preliminary data.</text>
</comment>
<dbReference type="Proteomes" id="UP001216579">
    <property type="component" value="Unassembled WGS sequence"/>
</dbReference>
<proteinExistence type="predicted"/>